<feature type="compositionally biased region" description="Pro residues" evidence="1">
    <location>
        <begin position="38"/>
        <end position="61"/>
    </location>
</feature>
<comment type="caution">
    <text evidence="2">The sequence shown here is derived from an EMBL/GenBank/DDBJ whole genome shotgun (WGS) entry which is preliminary data.</text>
</comment>
<dbReference type="OrthoDB" id="6019271at2759"/>
<organism evidence="2 3">
    <name type="scientific">Ladona fulva</name>
    <name type="common">Scarce chaser dragonfly</name>
    <name type="synonym">Libellula fulva</name>
    <dbReference type="NCBI Taxonomy" id="123851"/>
    <lineage>
        <taxon>Eukaryota</taxon>
        <taxon>Metazoa</taxon>
        <taxon>Ecdysozoa</taxon>
        <taxon>Arthropoda</taxon>
        <taxon>Hexapoda</taxon>
        <taxon>Insecta</taxon>
        <taxon>Pterygota</taxon>
        <taxon>Palaeoptera</taxon>
        <taxon>Odonata</taxon>
        <taxon>Epiprocta</taxon>
        <taxon>Anisoptera</taxon>
        <taxon>Libelluloidea</taxon>
        <taxon>Libellulidae</taxon>
        <taxon>Ladona</taxon>
    </lineage>
</organism>
<sequence>MSSSFPSTPFFCMLYLQNHQSSSSPRSTPNSSPRSTKSPPPPPSAPPPPQPPPLHPPPEPTPQQILLQAPRGTSPTPSSTPASGPPSSGRSLRNDLLVAADSVTNAMSTLVRELNSDFETEEGDEEEEGSPVAGGNSTEEDGLDDLGATASSLLWHEEMRQRYEQESMFIAELRARDLGNGIYEDKYEEFVSHRPALPPRGIRPPHSASEGASAPIPPPHSLPLRRPPLRPQEAPEEGSMAPVDGNNADWEDAMKRWTQR</sequence>
<protein>
    <submittedName>
        <fullName evidence="2">Uncharacterized protein</fullName>
    </submittedName>
</protein>
<dbReference type="Proteomes" id="UP000792457">
    <property type="component" value="Unassembled WGS sequence"/>
</dbReference>
<feature type="compositionally biased region" description="Pro residues" evidence="1">
    <location>
        <begin position="215"/>
        <end position="230"/>
    </location>
</feature>
<evidence type="ECO:0000256" key="1">
    <source>
        <dbReference type="SAM" id="MobiDB-lite"/>
    </source>
</evidence>
<reference evidence="2" key="2">
    <citation type="submission" date="2017-10" db="EMBL/GenBank/DDBJ databases">
        <title>Ladona fulva Genome sequencing and assembly.</title>
        <authorList>
            <person name="Murali S."/>
            <person name="Richards S."/>
            <person name="Bandaranaike D."/>
            <person name="Bellair M."/>
            <person name="Blankenburg K."/>
            <person name="Chao H."/>
            <person name="Dinh H."/>
            <person name="Doddapaneni H."/>
            <person name="Dugan-Rocha S."/>
            <person name="Elkadiri S."/>
            <person name="Gnanaolivu R."/>
            <person name="Hernandez B."/>
            <person name="Skinner E."/>
            <person name="Javaid M."/>
            <person name="Lee S."/>
            <person name="Li M."/>
            <person name="Ming W."/>
            <person name="Munidasa M."/>
            <person name="Muniz J."/>
            <person name="Nguyen L."/>
            <person name="Hughes D."/>
            <person name="Osuji N."/>
            <person name="Pu L.-L."/>
            <person name="Puazo M."/>
            <person name="Qu C."/>
            <person name="Quiroz J."/>
            <person name="Raj R."/>
            <person name="Weissenberger G."/>
            <person name="Xin Y."/>
            <person name="Zou X."/>
            <person name="Han Y."/>
            <person name="Worley K."/>
            <person name="Muzny D."/>
            <person name="Gibbs R."/>
        </authorList>
    </citation>
    <scope>NUCLEOTIDE SEQUENCE</scope>
    <source>
        <strain evidence="2">Sampled in the wild</strain>
    </source>
</reference>
<dbReference type="AlphaFoldDB" id="A0A8K0JY00"/>
<keyword evidence="3" id="KW-1185">Reference proteome</keyword>
<feature type="compositionally biased region" description="Low complexity" evidence="1">
    <location>
        <begin position="69"/>
        <end position="91"/>
    </location>
</feature>
<proteinExistence type="predicted"/>
<dbReference type="EMBL" id="KZ308212">
    <property type="protein sequence ID" value="KAG8224770.1"/>
    <property type="molecule type" value="Genomic_DNA"/>
</dbReference>
<evidence type="ECO:0000313" key="3">
    <source>
        <dbReference type="Proteomes" id="UP000792457"/>
    </source>
</evidence>
<evidence type="ECO:0000313" key="2">
    <source>
        <dbReference type="EMBL" id="KAG8224770.1"/>
    </source>
</evidence>
<accession>A0A8K0JY00</accession>
<feature type="region of interest" description="Disordered" evidence="1">
    <location>
        <begin position="193"/>
        <end position="260"/>
    </location>
</feature>
<name>A0A8K0JY00_LADFU</name>
<gene>
    <name evidence="2" type="ORF">J437_LFUL002214</name>
</gene>
<reference evidence="2" key="1">
    <citation type="submission" date="2013-04" db="EMBL/GenBank/DDBJ databases">
        <authorList>
            <person name="Qu J."/>
            <person name="Murali S.C."/>
            <person name="Bandaranaike D."/>
            <person name="Bellair M."/>
            <person name="Blankenburg K."/>
            <person name="Chao H."/>
            <person name="Dinh H."/>
            <person name="Doddapaneni H."/>
            <person name="Downs B."/>
            <person name="Dugan-Rocha S."/>
            <person name="Elkadiri S."/>
            <person name="Gnanaolivu R.D."/>
            <person name="Hernandez B."/>
            <person name="Javaid M."/>
            <person name="Jayaseelan J.C."/>
            <person name="Lee S."/>
            <person name="Li M."/>
            <person name="Ming W."/>
            <person name="Munidasa M."/>
            <person name="Muniz J."/>
            <person name="Nguyen L."/>
            <person name="Ongeri F."/>
            <person name="Osuji N."/>
            <person name="Pu L.-L."/>
            <person name="Puazo M."/>
            <person name="Qu C."/>
            <person name="Quiroz J."/>
            <person name="Raj R."/>
            <person name="Weissenberger G."/>
            <person name="Xin Y."/>
            <person name="Zou X."/>
            <person name="Han Y."/>
            <person name="Richards S."/>
            <person name="Worley K."/>
            <person name="Muzny D."/>
            <person name="Gibbs R."/>
        </authorList>
    </citation>
    <scope>NUCLEOTIDE SEQUENCE</scope>
    <source>
        <strain evidence="2">Sampled in the wild</strain>
    </source>
</reference>
<feature type="region of interest" description="Disordered" evidence="1">
    <location>
        <begin position="19"/>
        <end position="150"/>
    </location>
</feature>
<feature type="compositionally biased region" description="Low complexity" evidence="1">
    <location>
        <begin position="21"/>
        <end position="37"/>
    </location>
</feature>
<feature type="compositionally biased region" description="Acidic residues" evidence="1">
    <location>
        <begin position="116"/>
        <end position="129"/>
    </location>
</feature>